<name>A0A067C430_SAPPC</name>
<dbReference type="AlphaFoldDB" id="A0A067C430"/>
<dbReference type="GeneID" id="24135464"/>
<dbReference type="OMA" id="HAANKKM"/>
<dbReference type="EMBL" id="KK583291">
    <property type="protein sequence ID" value="KDO21296.1"/>
    <property type="molecule type" value="Genomic_DNA"/>
</dbReference>
<dbReference type="KEGG" id="spar:SPRG_13595"/>
<gene>
    <name evidence="1" type="ORF">SPRG_13595</name>
</gene>
<dbReference type="RefSeq" id="XP_012208038.1">
    <property type="nucleotide sequence ID" value="XM_012352648.1"/>
</dbReference>
<sequence>MLVRWLQAPSIRLLPMSSDDAFCKYTYKPCTNQRVMKRNGALHLLCAFHRDRANAIQKIHAANKKMRQALATMEPSDFTGPDDGFDLASVVDEDELQYLCELLLSGESDDE</sequence>
<organism evidence="1 2">
    <name type="scientific">Saprolegnia parasitica (strain CBS 223.65)</name>
    <dbReference type="NCBI Taxonomy" id="695850"/>
    <lineage>
        <taxon>Eukaryota</taxon>
        <taxon>Sar</taxon>
        <taxon>Stramenopiles</taxon>
        <taxon>Oomycota</taxon>
        <taxon>Saprolegniomycetes</taxon>
        <taxon>Saprolegniales</taxon>
        <taxon>Saprolegniaceae</taxon>
        <taxon>Saprolegnia</taxon>
    </lineage>
</organism>
<keyword evidence="2" id="KW-1185">Reference proteome</keyword>
<dbReference type="OrthoDB" id="63502at2759"/>
<evidence type="ECO:0000313" key="2">
    <source>
        <dbReference type="Proteomes" id="UP000030745"/>
    </source>
</evidence>
<reference evidence="1 2" key="1">
    <citation type="journal article" date="2013" name="PLoS Genet.">
        <title>Distinctive expansion of potential virulence genes in the genome of the oomycete fish pathogen Saprolegnia parasitica.</title>
        <authorList>
            <person name="Jiang R.H."/>
            <person name="de Bruijn I."/>
            <person name="Haas B.J."/>
            <person name="Belmonte R."/>
            <person name="Lobach L."/>
            <person name="Christie J."/>
            <person name="van den Ackerveken G."/>
            <person name="Bottin A."/>
            <person name="Bulone V."/>
            <person name="Diaz-Moreno S.M."/>
            <person name="Dumas B."/>
            <person name="Fan L."/>
            <person name="Gaulin E."/>
            <person name="Govers F."/>
            <person name="Grenville-Briggs L.J."/>
            <person name="Horner N.R."/>
            <person name="Levin J.Z."/>
            <person name="Mammella M."/>
            <person name="Meijer H.J."/>
            <person name="Morris P."/>
            <person name="Nusbaum C."/>
            <person name="Oome S."/>
            <person name="Phillips A.J."/>
            <person name="van Rooyen D."/>
            <person name="Rzeszutek E."/>
            <person name="Saraiva M."/>
            <person name="Secombes C.J."/>
            <person name="Seidl M.F."/>
            <person name="Snel B."/>
            <person name="Stassen J.H."/>
            <person name="Sykes S."/>
            <person name="Tripathy S."/>
            <person name="van den Berg H."/>
            <person name="Vega-Arreguin J.C."/>
            <person name="Wawra S."/>
            <person name="Young S.K."/>
            <person name="Zeng Q."/>
            <person name="Dieguez-Uribeondo J."/>
            <person name="Russ C."/>
            <person name="Tyler B.M."/>
            <person name="van West P."/>
        </authorList>
    </citation>
    <scope>NUCLEOTIDE SEQUENCE [LARGE SCALE GENOMIC DNA]</scope>
    <source>
        <strain evidence="1 2">CBS 223.65</strain>
    </source>
</reference>
<evidence type="ECO:0000313" key="1">
    <source>
        <dbReference type="EMBL" id="KDO21296.1"/>
    </source>
</evidence>
<proteinExistence type="predicted"/>
<protein>
    <submittedName>
        <fullName evidence="1">Uncharacterized protein</fullName>
    </submittedName>
</protein>
<accession>A0A067C430</accession>
<dbReference type="VEuPathDB" id="FungiDB:SPRG_13595"/>
<dbReference type="Proteomes" id="UP000030745">
    <property type="component" value="Unassembled WGS sequence"/>
</dbReference>